<proteinExistence type="inferred from homology"/>
<comment type="catalytic activity">
    <reaction evidence="1">
        <text>ATP + H2O = ADP + phosphate + H(+)</text>
        <dbReference type="Rhea" id="RHEA:13065"/>
        <dbReference type="ChEBI" id="CHEBI:15377"/>
        <dbReference type="ChEBI" id="CHEBI:15378"/>
        <dbReference type="ChEBI" id="CHEBI:30616"/>
        <dbReference type="ChEBI" id="CHEBI:43474"/>
        <dbReference type="ChEBI" id="CHEBI:456216"/>
        <dbReference type="EC" id="5.6.2.3"/>
    </reaction>
</comment>
<accession>A0A0C9VCI6</accession>
<keyword evidence="1" id="KW-0234">DNA repair</keyword>
<keyword evidence="1" id="KW-0378">Hydrolase</keyword>
<comment type="cofactor">
    <cofactor evidence="1">
        <name>Mg(2+)</name>
        <dbReference type="ChEBI" id="CHEBI:18420"/>
    </cofactor>
</comment>
<evidence type="ECO:0000256" key="1">
    <source>
        <dbReference type="RuleBase" id="RU363044"/>
    </source>
</evidence>
<dbReference type="InterPro" id="IPR027417">
    <property type="entry name" value="P-loop_NTPase"/>
</dbReference>
<evidence type="ECO:0000259" key="2">
    <source>
        <dbReference type="Pfam" id="PF05970"/>
    </source>
</evidence>
<dbReference type="AlphaFoldDB" id="A0A0C9VCI6"/>
<comment type="similarity">
    <text evidence="1">Belongs to the helicase family.</text>
</comment>
<dbReference type="CDD" id="cd18809">
    <property type="entry name" value="SF1_C_RecD"/>
    <property type="match status" value="1"/>
</dbReference>
<feature type="domain" description="DNA helicase Pif1-like 2B" evidence="3">
    <location>
        <begin position="269"/>
        <end position="313"/>
    </location>
</feature>
<keyword evidence="1" id="KW-0227">DNA damage</keyword>
<dbReference type="EMBL" id="KN837193">
    <property type="protein sequence ID" value="KIJ35046.1"/>
    <property type="molecule type" value="Genomic_DNA"/>
</dbReference>
<reference evidence="4 5" key="1">
    <citation type="submission" date="2014-06" db="EMBL/GenBank/DDBJ databases">
        <title>Evolutionary Origins and Diversification of the Mycorrhizal Mutualists.</title>
        <authorList>
            <consortium name="DOE Joint Genome Institute"/>
            <consortium name="Mycorrhizal Genomics Consortium"/>
            <person name="Kohler A."/>
            <person name="Kuo A."/>
            <person name="Nagy L.G."/>
            <person name="Floudas D."/>
            <person name="Copeland A."/>
            <person name="Barry K.W."/>
            <person name="Cichocki N."/>
            <person name="Veneault-Fourrey C."/>
            <person name="LaButti K."/>
            <person name="Lindquist E.A."/>
            <person name="Lipzen A."/>
            <person name="Lundell T."/>
            <person name="Morin E."/>
            <person name="Murat C."/>
            <person name="Riley R."/>
            <person name="Ohm R."/>
            <person name="Sun H."/>
            <person name="Tunlid A."/>
            <person name="Henrissat B."/>
            <person name="Grigoriev I.V."/>
            <person name="Hibbett D.S."/>
            <person name="Martin F."/>
        </authorList>
    </citation>
    <scope>NUCLEOTIDE SEQUENCE [LARGE SCALE GENOMIC DNA]</scope>
    <source>
        <strain evidence="4 5">SS14</strain>
    </source>
</reference>
<organism evidence="4 5">
    <name type="scientific">Sphaerobolus stellatus (strain SS14)</name>
    <dbReference type="NCBI Taxonomy" id="990650"/>
    <lineage>
        <taxon>Eukaryota</taxon>
        <taxon>Fungi</taxon>
        <taxon>Dikarya</taxon>
        <taxon>Basidiomycota</taxon>
        <taxon>Agaricomycotina</taxon>
        <taxon>Agaricomycetes</taxon>
        <taxon>Phallomycetidae</taxon>
        <taxon>Geastrales</taxon>
        <taxon>Sphaerobolaceae</taxon>
        <taxon>Sphaerobolus</taxon>
    </lineage>
</organism>
<keyword evidence="5" id="KW-1185">Reference proteome</keyword>
<dbReference type="InterPro" id="IPR049163">
    <property type="entry name" value="Pif1-like_2B_dom"/>
</dbReference>
<dbReference type="Proteomes" id="UP000054279">
    <property type="component" value="Unassembled WGS sequence"/>
</dbReference>
<dbReference type="SUPFAM" id="SSF52540">
    <property type="entry name" value="P-loop containing nucleoside triphosphate hydrolases"/>
    <property type="match status" value="2"/>
</dbReference>
<dbReference type="GO" id="GO:0006310">
    <property type="term" value="P:DNA recombination"/>
    <property type="evidence" value="ECO:0007669"/>
    <property type="project" value="UniProtKB-KW"/>
</dbReference>
<dbReference type="Pfam" id="PF21530">
    <property type="entry name" value="Pif1_2B_dom"/>
    <property type="match status" value="1"/>
</dbReference>
<keyword evidence="1" id="KW-0233">DNA recombination</keyword>
<dbReference type="GO" id="GO:0005524">
    <property type="term" value="F:ATP binding"/>
    <property type="evidence" value="ECO:0007669"/>
    <property type="project" value="UniProtKB-KW"/>
</dbReference>
<dbReference type="PANTHER" id="PTHR10492:SF57">
    <property type="entry name" value="ATP-DEPENDENT DNA HELICASE"/>
    <property type="match status" value="1"/>
</dbReference>
<dbReference type="EC" id="5.6.2.3" evidence="1"/>
<keyword evidence="1" id="KW-0547">Nucleotide-binding</keyword>
<dbReference type="GO" id="GO:0016887">
    <property type="term" value="F:ATP hydrolysis activity"/>
    <property type="evidence" value="ECO:0007669"/>
    <property type="project" value="RHEA"/>
</dbReference>
<dbReference type="GO" id="GO:0006281">
    <property type="term" value="P:DNA repair"/>
    <property type="evidence" value="ECO:0007669"/>
    <property type="project" value="UniProtKB-KW"/>
</dbReference>
<protein>
    <recommendedName>
        <fullName evidence="1">ATP-dependent DNA helicase</fullName>
        <ecNumber evidence="1">5.6.2.3</ecNumber>
    </recommendedName>
</protein>
<evidence type="ECO:0000313" key="5">
    <source>
        <dbReference type="Proteomes" id="UP000054279"/>
    </source>
</evidence>
<keyword evidence="1" id="KW-0347">Helicase</keyword>
<name>A0A0C9VCI6_SPHS4</name>
<feature type="domain" description="DNA helicase Pif1-like DEAD-box helicase" evidence="2">
    <location>
        <begin position="2"/>
        <end position="161"/>
    </location>
</feature>
<evidence type="ECO:0000313" key="4">
    <source>
        <dbReference type="EMBL" id="KIJ35046.1"/>
    </source>
</evidence>
<gene>
    <name evidence="4" type="ORF">M422DRAFT_262789</name>
</gene>
<dbReference type="Gene3D" id="3.40.50.300">
    <property type="entry name" value="P-loop containing nucleotide triphosphate hydrolases"/>
    <property type="match status" value="1"/>
</dbReference>
<dbReference type="OrthoDB" id="3229246at2759"/>
<sequence>MSVRNQQGKLFFFNGPAGTGKTFVYKVLCSHLRADQMIVLCVASSGIAALLLPGGRTSHSIFKIPLSSNDTSFCTFHKQDMRADLLRETSLIIWDEVPMQNHFDPETVDRTLRDIRNLDRPFGGITVVFGGDFRQILPVIPKGSRSQIVAACLKHSPLWQENLEYADWLLKIGDGQNSPDGKIHFPESMNCTPNTVQGLIDALYPNIQIPGIPGDQYFLEWTILAPKNEDVHAINAEVLNCLPGERRTYRSADRAELEGEEENNIYTQEFLHGLNASDLPLHNLELKEGAPIMLLRNLSPAEGLCNGTRLVITHCARHFIKARVLGGDHAGYETLIPRIDLSPSQDEFPFKFFRHQLPVQLSFAMTINKAQGQSVKHVGIDLRTPVFTHGQLYVALSRSTAVARVKVLFPSNEPVSENIVYSEVL</sequence>
<dbReference type="GO" id="GO:0000723">
    <property type="term" value="P:telomere maintenance"/>
    <property type="evidence" value="ECO:0007669"/>
    <property type="project" value="InterPro"/>
</dbReference>
<dbReference type="PANTHER" id="PTHR10492">
    <property type="match status" value="1"/>
</dbReference>
<evidence type="ECO:0000259" key="3">
    <source>
        <dbReference type="Pfam" id="PF21530"/>
    </source>
</evidence>
<dbReference type="FunFam" id="3.40.50.300:FF:002884">
    <property type="entry name" value="ATP-dependent DNA helicase"/>
    <property type="match status" value="1"/>
</dbReference>
<dbReference type="HOGENOM" id="CLU_001324_14_1_1"/>
<dbReference type="InterPro" id="IPR010285">
    <property type="entry name" value="DNA_helicase_pif1-like_DEAD"/>
</dbReference>
<dbReference type="GO" id="GO:0043139">
    <property type="term" value="F:5'-3' DNA helicase activity"/>
    <property type="evidence" value="ECO:0007669"/>
    <property type="project" value="UniProtKB-EC"/>
</dbReference>
<keyword evidence="1" id="KW-0067">ATP-binding</keyword>
<dbReference type="Pfam" id="PF05970">
    <property type="entry name" value="PIF1"/>
    <property type="match status" value="1"/>
</dbReference>